<evidence type="ECO:0000313" key="3">
    <source>
        <dbReference type="Proteomes" id="UP000494106"/>
    </source>
</evidence>
<proteinExistence type="predicted"/>
<gene>
    <name evidence="2" type="ORF">APLA_LOCUS18445</name>
</gene>
<evidence type="ECO:0000313" key="2">
    <source>
        <dbReference type="EMBL" id="CAB3262497.1"/>
    </source>
</evidence>
<dbReference type="AlphaFoldDB" id="A0A8S1BPJ5"/>
<feature type="compositionally biased region" description="Polar residues" evidence="1">
    <location>
        <begin position="409"/>
        <end position="420"/>
    </location>
</feature>
<dbReference type="Proteomes" id="UP000494106">
    <property type="component" value="Unassembled WGS sequence"/>
</dbReference>
<dbReference type="EMBL" id="CADEBC010000976">
    <property type="protein sequence ID" value="CAB3262497.1"/>
    <property type="molecule type" value="Genomic_DNA"/>
</dbReference>
<feature type="compositionally biased region" description="Polar residues" evidence="1">
    <location>
        <begin position="157"/>
        <end position="183"/>
    </location>
</feature>
<reference evidence="2 3" key="1">
    <citation type="submission" date="2020-04" db="EMBL/GenBank/DDBJ databases">
        <authorList>
            <person name="Wallbank WR R."/>
            <person name="Pardo Diaz C."/>
            <person name="Kozak K."/>
            <person name="Martin S."/>
            <person name="Jiggins C."/>
            <person name="Moest M."/>
            <person name="Warren A I."/>
            <person name="Byers J.R.P. K."/>
            <person name="Montejo-Kovacevich G."/>
            <person name="Yen C E."/>
        </authorList>
    </citation>
    <scope>NUCLEOTIDE SEQUENCE [LARGE SCALE GENOMIC DNA]</scope>
</reference>
<protein>
    <submittedName>
        <fullName evidence="2">Uncharacterized protein</fullName>
    </submittedName>
</protein>
<accession>A0A8S1BPJ5</accession>
<name>A0A8S1BPJ5_ARCPL</name>
<organism evidence="2 3">
    <name type="scientific">Arctia plantaginis</name>
    <name type="common">Wood tiger moth</name>
    <name type="synonym">Phalaena plantaginis</name>
    <dbReference type="NCBI Taxonomy" id="874455"/>
    <lineage>
        <taxon>Eukaryota</taxon>
        <taxon>Metazoa</taxon>
        <taxon>Ecdysozoa</taxon>
        <taxon>Arthropoda</taxon>
        <taxon>Hexapoda</taxon>
        <taxon>Insecta</taxon>
        <taxon>Pterygota</taxon>
        <taxon>Neoptera</taxon>
        <taxon>Endopterygota</taxon>
        <taxon>Lepidoptera</taxon>
        <taxon>Glossata</taxon>
        <taxon>Ditrysia</taxon>
        <taxon>Noctuoidea</taxon>
        <taxon>Erebidae</taxon>
        <taxon>Arctiinae</taxon>
        <taxon>Arctia</taxon>
    </lineage>
</organism>
<comment type="caution">
    <text evidence="2">The sequence shown here is derived from an EMBL/GenBank/DDBJ whole genome shotgun (WGS) entry which is preliminary data.</text>
</comment>
<keyword evidence="3" id="KW-1185">Reference proteome</keyword>
<feature type="region of interest" description="Disordered" evidence="1">
    <location>
        <begin position="106"/>
        <end position="183"/>
    </location>
</feature>
<feature type="compositionally biased region" description="Polar residues" evidence="1">
    <location>
        <begin position="197"/>
        <end position="212"/>
    </location>
</feature>
<sequence length="511" mass="54236">MCMNMIANIYYVNYMTSECKCSGVRSVVYIIGHALRSITVSFGTHPHLVKCTGGLFKMKLVVIAALIAVCTAGRLEHLERSYLPPDNSIIPSKHSSSRDFGSSFDLGSNFGQHQGNPQNSFPSASNRYLPPTKGASNDATQFIGSVKGFGGQRDAPNPNQQYSSPSMSYGTPQPSTGRSQSQFGAANRQYLAPVASRKQNSQLGAPSRQYLTPNAGASQNGNQQFGSSSGSQYQQFGAAAGRVQNSQLGSAASRQYLAPLAGGSQSDSRQQFGGSNAGGSQIDNRQQFGGSNAGGFQSDSRQQFGGSNAGGSQIDNRQQFGGSNAGGFQSDSRQQFGGSNAGGSQSDSRQQFGGSGVGQQQRFETTPSRQYLTPQANSFPSNGNKQSGVSDNSRFGSATNRQYLAPGFSGSQGTGNQKFAGSTLGQQQFRSSNSQYFGSDSEQFNAAPRFGAASRQLYLAPHTSGLQKSRFQSMIGSEGLAGSSRQYLAPRFDSFEGVPQQAFNERTGYQY</sequence>
<dbReference type="OrthoDB" id="7489878at2759"/>
<evidence type="ECO:0000256" key="1">
    <source>
        <dbReference type="SAM" id="MobiDB-lite"/>
    </source>
</evidence>
<feature type="compositionally biased region" description="Polar residues" evidence="1">
    <location>
        <begin position="364"/>
        <end position="402"/>
    </location>
</feature>
<feature type="compositionally biased region" description="Polar residues" evidence="1">
    <location>
        <begin position="106"/>
        <end position="126"/>
    </location>
</feature>
<feature type="compositionally biased region" description="Low complexity" evidence="1">
    <location>
        <begin position="214"/>
        <end position="233"/>
    </location>
</feature>
<feature type="compositionally biased region" description="Polar residues" evidence="1">
    <location>
        <begin position="134"/>
        <end position="143"/>
    </location>
</feature>
<feature type="region of interest" description="Disordered" evidence="1">
    <location>
        <begin position="196"/>
        <end position="233"/>
    </location>
</feature>
<feature type="compositionally biased region" description="Low complexity" evidence="1">
    <location>
        <begin position="348"/>
        <end position="363"/>
    </location>
</feature>
<feature type="compositionally biased region" description="Polar residues" evidence="1">
    <location>
        <begin position="263"/>
        <end position="347"/>
    </location>
</feature>
<feature type="region of interest" description="Disordered" evidence="1">
    <location>
        <begin position="261"/>
        <end position="420"/>
    </location>
</feature>